<sequence>MEVHSYPSKPAAIRLSELTEQIRQTLEGAFGGRTFWVIADVTSHTYKAQRNYHYFELVEKDRSSSRIITKIMGRAWGNASINIANFERVTGQRFRNDINVLVQVAVQYTPAFGLQLNLLDIDTNFTLGLFEQQRKETLERLLRENPEFIRKSGEQYLTRNNSLSLNKVVQHIAVISSATSAGYQDFKHTLDNNSFGYRFQVDDYFTLVQGEANARQFLAKIVEVFQSGKAYDALFIIRGGGAQTDFLIFDNYDLSRAIAKFPIPVITGIGHQKNETIADLMAHTATKTPTKAAELIIAHNRAFEESLLSMQKMMLIKTYQLINYHKDQLVKFKQQTINTTKELLNEQHRSILNLSRLVLTNPKIVISNRQKDLSNIISNLQSYNRIYFANKKGYIGHFQSVVRLMSPQNILNKGFAVLKVNGRIAANADQIEPGSELTVRLAASEIKTIVKAKTAINEDNGFDL</sequence>
<evidence type="ECO:0000256" key="4">
    <source>
        <dbReference type="ARBA" id="ARBA00022839"/>
    </source>
</evidence>
<keyword evidence="3 5" id="KW-0378">Hydrolase</keyword>
<gene>
    <name evidence="8" type="ORF">SAMN04488524_3932</name>
</gene>
<organism evidence="8 9">
    <name type="scientific">Pedobacter africanus</name>
    <dbReference type="NCBI Taxonomy" id="151894"/>
    <lineage>
        <taxon>Bacteria</taxon>
        <taxon>Pseudomonadati</taxon>
        <taxon>Bacteroidota</taxon>
        <taxon>Sphingobacteriia</taxon>
        <taxon>Sphingobacteriales</taxon>
        <taxon>Sphingobacteriaceae</taxon>
        <taxon>Pedobacter</taxon>
    </lineage>
</organism>
<keyword evidence="9" id="KW-1185">Reference proteome</keyword>
<dbReference type="NCBIfam" id="TIGR00237">
    <property type="entry name" value="xseA"/>
    <property type="match status" value="1"/>
</dbReference>
<evidence type="ECO:0000256" key="5">
    <source>
        <dbReference type="RuleBase" id="RU004355"/>
    </source>
</evidence>
<feature type="domain" description="OB-fold nucleic acid binding" evidence="7">
    <location>
        <begin position="14"/>
        <end position="121"/>
    </location>
</feature>
<evidence type="ECO:0000256" key="1">
    <source>
        <dbReference type="ARBA" id="ARBA00022490"/>
    </source>
</evidence>
<dbReference type="PANTHER" id="PTHR30008:SF0">
    <property type="entry name" value="EXODEOXYRIBONUCLEASE 7 LARGE SUBUNIT"/>
    <property type="match status" value="1"/>
</dbReference>
<proteinExistence type="inferred from homology"/>
<keyword evidence="4 5" id="KW-0269">Exonuclease</keyword>
<comment type="catalytic activity">
    <reaction evidence="5">
        <text>Exonucleolytic cleavage in either 5'- to 3'- or 3'- to 5'-direction to yield nucleoside 5'-phosphates.</text>
        <dbReference type="EC" id="3.1.11.6"/>
    </reaction>
</comment>
<dbReference type="OrthoDB" id="9802795at2"/>
<dbReference type="AlphaFoldDB" id="A0A1W2DLL8"/>
<evidence type="ECO:0000259" key="6">
    <source>
        <dbReference type="Pfam" id="PF02601"/>
    </source>
</evidence>
<evidence type="ECO:0000256" key="3">
    <source>
        <dbReference type="ARBA" id="ARBA00022801"/>
    </source>
</evidence>
<reference evidence="9" key="1">
    <citation type="submission" date="2017-04" db="EMBL/GenBank/DDBJ databases">
        <authorList>
            <person name="Varghese N."/>
            <person name="Submissions S."/>
        </authorList>
    </citation>
    <scope>NUCLEOTIDE SEQUENCE [LARGE SCALE GENOMIC DNA]</scope>
    <source>
        <strain evidence="9">DSM 12126</strain>
    </source>
</reference>
<dbReference type="STRING" id="151894.SAMN04488524_3932"/>
<dbReference type="GO" id="GO:0005737">
    <property type="term" value="C:cytoplasm"/>
    <property type="evidence" value="ECO:0007669"/>
    <property type="project" value="UniProtKB-SubCell"/>
</dbReference>
<evidence type="ECO:0000313" key="9">
    <source>
        <dbReference type="Proteomes" id="UP000192756"/>
    </source>
</evidence>
<name>A0A1W2DLL8_9SPHI</name>
<dbReference type="InterPro" id="IPR020579">
    <property type="entry name" value="Exonuc_VII_lsu_C"/>
</dbReference>
<dbReference type="Pfam" id="PF02601">
    <property type="entry name" value="Exonuc_VII_L"/>
    <property type="match status" value="1"/>
</dbReference>
<dbReference type="PANTHER" id="PTHR30008">
    <property type="entry name" value="EXODEOXYRIBONUCLEASE 7 LARGE SUBUNIT"/>
    <property type="match status" value="1"/>
</dbReference>
<dbReference type="GO" id="GO:0009318">
    <property type="term" value="C:exodeoxyribonuclease VII complex"/>
    <property type="evidence" value="ECO:0007669"/>
    <property type="project" value="UniProtKB-UniRule"/>
</dbReference>
<evidence type="ECO:0000259" key="7">
    <source>
        <dbReference type="Pfam" id="PF13742"/>
    </source>
</evidence>
<dbReference type="EC" id="3.1.11.6" evidence="5"/>
<evidence type="ECO:0000256" key="2">
    <source>
        <dbReference type="ARBA" id="ARBA00022722"/>
    </source>
</evidence>
<dbReference type="GO" id="GO:0006308">
    <property type="term" value="P:DNA catabolic process"/>
    <property type="evidence" value="ECO:0007669"/>
    <property type="project" value="UniProtKB-UniRule"/>
</dbReference>
<dbReference type="EMBL" id="FWXT01000003">
    <property type="protein sequence ID" value="SMC97952.1"/>
    <property type="molecule type" value="Genomic_DNA"/>
</dbReference>
<keyword evidence="1" id="KW-0963">Cytoplasm</keyword>
<dbReference type="InterPro" id="IPR025824">
    <property type="entry name" value="OB-fold_nuc-bd_dom"/>
</dbReference>
<feature type="domain" description="Exonuclease VII large subunit C-terminal" evidence="6">
    <location>
        <begin position="157"/>
        <end position="447"/>
    </location>
</feature>
<protein>
    <recommendedName>
        <fullName evidence="5">Exodeoxyribonuclease 7 large subunit</fullName>
        <ecNumber evidence="5">3.1.11.6</ecNumber>
    </recommendedName>
</protein>
<dbReference type="InterPro" id="IPR003753">
    <property type="entry name" value="Exonuc_VII_L"/>
</dbReference>
<dbReference type="Proteomes" id="UP000192756">
    <property type="component" value="Unassembled WGS sequence"/>
</dbReference>
<evidence type="ECO:0000313" key="8">
    <source>
        <dbReference type="EMBL" id="SMC97952.1"/>
    </source>
</evidence>
<dbReference type="Pfam" id="PF13742">
    <property type="entry name" value="tRNA_anti_2"/>
    <property type="match status" value="1"/>
</dbReference>
<comment type="subcellular location">
    <subcellularLocation>
        <location evidence="5">Cytoplasm</location>
    </subcellularLocation>
</comment>
<dbReference type="GO" id="GO:0003676">
    <property type="term" value="F:nucleic acid binding"/>
    <property type="evidence" value="ECO:0007669"/>
    <property type="project" value="InterPro"/>
</dbReference>
<dbReference type="GO" id="GO:0008855">
    <property type="term" value="F:exodeoxyribonuclease VII activity"/>
    <property type="evidence" value="ECO:0007669"/>
    <property type="project" value="UniProtKB-UniRule"/>
</dbReference>
<keyword evidence="2 5" id="KW-0540">Nuclease</keyword>
<comment type="similarity">
    <text evidence="5">Belongs to the XseA family.</text>
</comment>
<accession>A0A1W2DLL8</accession>
<dbReference type="RefSeq" id="WP_084240783.1">
    <property type="nucleotide sequence ID" value="NZ_FWXT01000003.1"/>
</dbReference>